<sequence length="546" mass="59429">MKKTQLPKEFIWAVLVICVLPFLLNLLGISFASPKVTLDFAKLSQLSTQQSFEVVHNALSGSFTHTFLEWSAVCTAFFTALLSFIHFQVKRDVVTPIIGVALFVAGCMDAFHVLAADRLIAGVANQQDLVPFTWAICRLFNAVILICGAGIFIFTGAKKWRGNLSFVVMTSLGFGLVAYLTIVACTTTPNLPQTTFLNSPITRPWDVIPLLLFAFAGLFILPKFYQQYPSIFSHSLIISTIPSVVTQMHMAFGSTALFDNHFNIGHFLKIIAYLVPFIGLSLEYIQTYRQEATVIKTVATSSQLISAALEHQERMAIQQATAVNQTTTTMDELGAFSHQSDEQAAAAAAGTREVLALVDGTIQFDQRTTSVKSSLREKVEQITDQIINLREQTHQISNITNLVSDIAEQTNMLALNAAVEAARAGVQGKSFAVVAAEIRKLADKSRKSAEQIHSVVASIQNATNTTVEVTKEGNKTLESVVAAINDININTQQISLNAKQQAIAIQQVVDSMTILNQGAAQAASSISETKVGLQQLNESLLNLAKS</sequence>
<feature type="transmembrane region" description="Helical" evidence="4">
    <location>
        <begin position="12"/>
        <end position="32"/>
    </location>
</feature>
<keyword evidence="4" id="KW-0472">Membrane</keyword>
<keyword evidence="1 3" id="KW-0807">Transducer</keyword>
<feature type="transmembrane region" description="Helical" evidence="4">
    <location>
        <begin position="166"/>
        <end position="187"/>
    </location>
</feature>
<dbReference type="InterPro" id="IPR033425">
    <property type="entry name" value="MASE3"/>
</dbReference>
<keyword evidence="7" id="KW-1185">Reference proteome</keyword>
<dbReference type="GO" id="GO:0004888">
    <property type="term" value="F:transmembrane signaling receptor activity"/>
    <property type="evidence" value="ECO:0007669"/>
    <property type="project" value="InterPro"/>
</dbReference>
<dbReference type="PRINTS" id="PR00260">
    <property type="entry name" value="CHEMTRNSDUCR"/>
</dbReference>
<dbReference type="SMART" id="SM00283">
    <property type="entry name" value="MA"/>
    <property type="match status" value="1"/>
</dbReference>
<organism evidence="6 7">
    <name type="scientific">Crinalium epipsammum PCC 9333</name>
    <dbReference type="NCBI Taxonomy" id="1173022"/>
    <lineage>
        <taxon>Bacteria</taxon>
        <taxon>Bacillati</taxon>
        <taxon>Cyanobacteriota</taxon>
        <taxon>Cyanophyceae</taxon>
        <taxon>Gomontiellales</taxon>
        <taxon>Gomontiellaceae</taxon>
        <taxon>Crinalium</taxon>
    </lineage>
</organism>
<protein>
    <submittedName>
        <fullName evidence="6">Methyl-accepting chemotaxis sensory transducer</fullName>
    </submittedName>
</protein>
<feature type="transmembrane region" description="Helical" evidence="4">
    <location>
        <begin position="97"/>
        <end position="120"/>
    </location>
</feature>
<feature type="transmembrane region" description="Helical" evidence="4">
    <location>
        <begin position="264"/>
        <end position="285"/>
    </location>
</feature>
<reference evidence="6 7" key="1">
    <citation type="submission" date="2012-06" db="EMBL/GenBank/DDBJ databases">
        <title>Finished chromosome of genome of Crinalium epipsammum PCC 9333.</title>
        <authorList>
            <consortium name="US DOE Joint Genome Institute"/>
            <person name="Gugger M."/>
            <person name="Coursin T."/>
            <person name="Rippka R."/>
            <person name="Tandeau De Marsac N."/>
            <person name="Huntemann M."/>
            <person name="Wei C.-L."/>
            <person name="Han J."/>
            <person name="Detter J.C."/>
            <person name="Han C."/>
            <person name="Tapia R."/>
            <person name="Davenport K."/>
            <person name="Daligault H."/>
            <person name="Erkkila T."/>
            <person name="Gu W."/>
            <person name="Munk A.C.C."/>
            <person name="Teshima H."/>
            <person name="Xu Y."/>
            <person name="Chain P."/>
            <person name="Chen A."/>
            <person name="Krypides N."/>
            <person name="Mavromatis K."/>
            <person name="Markowitz V."/>
            <person name="Szeto E."/>
            <person name="Ivanova N."/>
            <person name="Mikhailova N."/>
            <person name="Ovchinnikova G."/>
            <person name="Pagani I."/>
            <person name="Pati A."/>
            <person name="Goodwin L."/>
            <person name="Peters L."/>
            <person name="Pitluck S."/>
            <person name="Woyke T."/>
            <person name="Kerfeld C."/>
        </authorList>
    </citation>
    <scope>NUCLEOTIDE SEQUENCE [LARGE SCALE GENOMIC DNA]</scope>
    <source>
        <strain evidence="6 7">PCC 9333</strain>
    </source>
</reference>
<dbReference type="eggNOG" id="COG0840">
    <property type="taxonomic scope" value="Bacteria"/>
</dbReference>
<dbReference type="SUPFAM" id="SSF58104">
    <property type="entry name" value="Methyl-accepting chemotaxis protein (MCP) signaling domain"/>
    <property type="match status" value="1"/>
</dbReference>
<evidence type="ECO:0000256" key="3">
    <source>
        <dbReference type="PROSITE-ProRule" id="PRU00284"/>
    </source>
</evidence>
<feature type="transmembrane region" description="Helical" evidence="4">
    <location>
        <begin position="132"/>
        <end position="154"/>
    </location>
</feature>
<dbReference type="Pfam" id="PF00015">
    <property type="entry name" value="MCPsignal"/>
    <property type="match status" value="1"/>
</dbReference>
<keyword evidence="4" id="KW-0812">Transmembrane</keyword>
<feature type="transmembrane region" description="Helical" evidence="4">
    <location>
        <begin position="237"/>
        <end position="258"/>
    </location>
</feature>
<evidence type="ECO:0000313" key="7">
    <source>
        <dbReference type="Proteomes" id="UP000010472"/>
    </source>
</evidence>
<dbReference type="Gene3D" id="1.10.287.950">
    <property type="entry name" value="Methyl-accepting chemotaxis protein"/>
    <property type="match status" value="1"/>
</dbReference>
<dbReference type="PANTHER" id="PTHR32089">
    <property type="entry name" value="METHYL-ACCEPTING CHEMOTAXIS PROTEIN MCPB"/>
    <property type="match status" value="1"/>
</dbReference>
<dbReference type="Pfam" id="PF17159">
    <property type="entry name" value="MASE3"/>
    <property type="match status" value="1"/>
</dbReference>
<dbReference type="HOGENOM" id="CLU_028731_0_0_3"/>
<keyword evidence="4" id="KW-1133">Transmembrane helix</keyword>
<dbReference type="EMBL" id="CP003620">
    <property type="protein sequence ID" value="AFZ15135.1"/>
    <property type="molecule type" value="Genomic_DNA"/>
</dbReference>
<feature type="transmembrane region" description="Helical" evidence="4">
    <location>
        <begin position="67"/>
        <end position="85"/>
    </location>
</feature>
<evidence type="ECO:0000259" key="5">
    <source>
        <dbReference type="PROSITE" id="PS50111"/>
    </source>
</evidence>
<dbReference type="GO" id="GO:0006935">
    <property type="term" value="P:chemotaxis"/>
    <property type="evidence" value="ECO:0007669"/>
    <property type="project" value="InterPro"/>
</dbReference>
<dbReference type="InterPro" id="IPR004089">
    <property type="entry name" value="MCPsignal_dom"/>
</dbReference>
<evidence type="ECO:0000313" key="6">
    <source>
        <dbReference type="EMBL" id="AFZ15135.1"/>
    </source>
</evidence>
<feature type="domain" description="Methyl-accepting transducer" evidence="5">
    <location>
        <begin position="294"/>
        <end position="537"/>
    </location>
</feature>
<dbReference type="PATRIC" id="fig|1173022.3.peg.4695"/>
<accession>K9W6Q9</accession>
<dbReference type="InterPro" id="IPR004090">
    <property type="entry name" value="Chemotax_Me-accpt_rcpt"/>
</dbReference>
<evidence type="ECO:0000256" key="2">
    <source>
        <dbReference type="ARBA" id="ARBA00029447"/>
    </source>
</evidence>
<evidence type="ECO:0000256" key="4">
    <source>
        <dbReference type="SAM" id="Phobius"/>
    </source>
</evidence>
<gene>
    <name evidence="6" type="ORF">Cri9333_4349</name>
</gene>
<dbReference type="PANTHER" id="PTHR32089:SF112">
    <property type="entry name" value="LYSOZYME-LIKE PROTEIN-RELATED"/>
    <property type="match status" value="1"/>
</dbReference>
<dbReference type="OrthoDB" id="457060at2"/>
<dbReference type="GO" id="GO:0016020">
    <property type="term" value="C:membrane"/>
    <property type="evidence" value="ECO:0007669"/>
    <property type="project" value="InterPro"/>
</dbReference>
<feature type="transmembrane region" description="Helical" evidence="4">
    <location>
        <begin position="207"/>
        <end position="225"/>
    </location>
</feature>
<dbReference type="Proteomes" id="UP000010472">
    <property type="component" value="Chromosome"/>
</dbReference>
<dbReference type="KEGG" id="cep:Cri9333_4349"/>
<dbReference type="PROSITE" id="PS50111">
    <property type="entry name" value="CHEMOTAXIS_TRANSDUC_2"/>
    <property type="match status" value="1"/>
</dbReference>
<dbReference type="STRING" id="1173022.Cri9333_4349"/>
<dbReference type="GO" id="GO:0007165">
    <property type="term" value="P:signal transduction"/>
    <property type="evidence" value="ECO:0007669"/>
    <property type="project" value="UniProtKB-KW"/>
</dbReference>
<dbReference type="AlphaFoldDB" id="K9W6Q9"/>
<dbReference type="RefSeq" id="WP_015205229.1">
    <property type="nucleotide sequence ID" value="NC_019753.1"/>
</dbReference>
<name>K9W6Q9_9CYAN</name>
<comment type="similarity">
    <text evidence="2">Belongs to the methyl-accepting chemotaxis (MCP) protein family.</text>
</comment>
<proteinExistence type="inferred from homology"/>
<evidence type="ECO:0000256" key="1">
    <source>
        <dbReference type="ARBA" id="ARBA00023224"/>
    </source>
</evidence>